<keyword evidence="4 9" id="KW-0418">Kinase</keyword>
<evidence type="ECO:0000256" key="4">
    <source>
        <dbReference type="ARBA" id="ARBA00022777"/>
    </source>
</evidence>
<evidence type="ECO:0000256" key="5">
    <source>
        <dbReference type="ARBA" id="ARBA00022840"/>
    </source>
</evidence>
<dbReference type="GO" id="GO:0004674">
    <property type="term" value="F:protein serine/threonine kinase activity"/>
    <property type="evidence" value="ECO:0007669"/>
    <property type="project" value="UniProtKB-KW"/>
</dbReference>
<feature type="compositionally biased region" description="Basic residues" evidence="7">
    <location>
        <begin position="452"/>
        <end position="463"/>
    </location>
</feature>
<dbReference type="Gene3D" id="1.10.510.10">
    <property type="entry name" value="Transferase(Phosphotransferase) domain 1"/>
    <property type="match status" value="1"/>
</dbReference>
<dbReference type="EMBL" id="JASDAP010000117">
    <property type="protein sequence ID" value="KAK1875518.1"/>
    <property type="molecule type" value="Genomic_DNA"/>
</dbReference>
<evidence type="ECO:0000256" key="1">
    <source>
        <dbReference type="ARBA" id="ARBA00022527"/>
    </source>
</evidence>
<dbReference type="InterPro" id="IPR017441">
    <property type="entry name" value="Protein_kinase_ATP_BS"/>
</dbReference>
<dbReference type="SMART" id="SM00220">
    <property type="entry name" value="S_TKc"/>
    <property type="match status" value="1"/>
</dbReference>
<feature type="non-terminal residue" evidence="9">
    <location>
        <position position="506"/>
    </location>
</feature>
<evidence type="ECO:0000256" key="3">
    <source>
        <dbReference type="ARBA" id="ARBA00022741"/>
    </source>
</evidence>
<dbReference type="AlphaFoldDB" id="A0AAD9B3V1"/>
<feature type="compositionally biased region" description="Polar residues" evidence="7">
    <location>
        <begin position="357"/>
        <end position="373"/>
    </location>
</feature>
<dbReference type="PANTHER" id="PTHR24058:SF17">
    <property type="entry name" value="HOMEODOMAIN INTERACTING PROTEIN KINASE, ISOFORM D"/>
    <property type="match status" value="1"/>
</dbReference>
<dbReference type="PROSITE" id="PS50011">
    <property type="entry name" value="PROTEIN_KINASE_DOM"/>
    <property type="match status" value="1"/>
</dbReference>
<evidence type="ECO:0000259" key="8">
    <source>
        <dbReference type="PROSITE" id="PS50011"/>
    </source>
</evidence>
<feature type="region of interest" description="Disordered" evidence="7">
    <location>
        <begin position="449"/>
        <end position="473"/>
    </location>
</feature>
<reference evidence="9" key="1">
    <citation type="submission" date="2023-04" db="EMBL/GenBank/DDBJ databases">
        <title>Chromosome-level genome of Chaenocephalus aceratus.</title>
        <authorList>
            <person name="Park H."/>
        </authorList>
    </citation>
    <scope>NUCLEOTIDE SEQUENCE</scope>
    <source>
        <strain evidence="9">DE</strain>
        <tissue evidence="9">Muscle</tissue>
    </source>
</reference>
<gene>
    <name evidence="9" type="ORF">KUDE01_006781</name>
</gene>
<evidence type="ECO:0000256" key="7">
    <source>
        <dbReference type="SAM" id="MobiDB-lite"/>
    </source>
</evidence>
<keyword evidence="3 6" id="KW-0547">Nucleotide-binding</keyword>
<keyword evidence="9" id="KW-0371">Homeobox</keyword>
<dbReference type="SUPFAM" id="SSF56112">
    <property type="entry name" value="Protein kinase-like (PK-like)"/>
    <property type="match status" value="1"/>
</dbReference>
<dbReference type="InterPro" id="IPR008271">
    <property type="entry name" value="Ser/Thr_kinase_AS"/>
</dbReference>
<proteinExistence type="predicted"/>
<sequence length="506" mass="57238">MTDNFQYLLGRGSFGEVAQCRKFATNENVALKVMRSWQCIEDAKSEEDILKQMKLSNCHLFNIVLWNDSFQYKKRYCLEFEKLDISLYEFLRKRRSMSLKLKEIRPIVQQLAIALDFLDVVDIVHCDLKPANIMMVDHVRQPLKIKVIDFGLAVNNSAQHTGETLQTLYYRSPEILLGNEFNGAIDVWSLGCIAAKMLTGNVLFPGSDEYDMLRHIILGIGAPPSHLLNAGMFTHEYFCATFREEGPPVWRFKTPREVRNSIKLFPRTIRSLRDLIKKSDKLSDKARVCDGDQESFLDLMTKMLMVDTAQRITPNQILQHPFITMSHLSGESKSCSLVKSCFGQSSDNKKDDDLEVASSSTAIPARQTENGGLSSDEHPTFAGQTAKKKRKRDGGKTTKKTPLLKRKRDQAKSCSSFGGSSSAKKRKTENLNEDLEDSVNTLLNETVEVPPKRGRGPMRRAVQKRGLDAKAERSTEVLQSNLHRNFHAHSELSVVGPNSILHIITK</sequence>
<keyword evidence="2" id="KW-0808">Transferase</keyword>
<keyword evidence="1" id="KW-0723">Serine/threonine-protein kinase</keyword>
<keyword evidence="10" id="KW-1185">Reference proteome</keyword>
<protein>
    <submittedName>
        <fullName evidence="9">Homeodomain-interacting protein kinase 1</fullName>
    </submittedName>
</protein>
<accession>A0AAD9B3V1</accession>
<dbReference type="GO" id="GO:0005524">
    <property type="term" value="F:ATP binding"/>
    <property type="evidence" value="ECO:0007669"/>
    <property type="project" value="UniProtKB-UniRule"/>
</dbReference>
<dbReference type="GO" id="GO:0005737">
    <property type="term" value="C:cytoplasm"/>
    <property type="evidence" value="ECO:0007669"/>
    <property type="project" value="TreeGrafter"/>
</dbReference>
<evidence type="ECO:0000313" key="10">
    <source>
        <dbReference type="Proteomes" id="UP001228049"/>
    </source>
</evidence>
<evidence type="ECO:0000313" key="9">
    <source>
        <dbReference type="EMBL" id="KAK1875518.1"/>
    </source>
</evidence>
<name>A0AAD9B3V1_DISEL</name>
<dbReference type="GO" id="GO:0005634">
    <property type="term" value="C:nucleus"/>
    <property type="evidence" value="ECO:0007669"/>
    <property type="project" value="TreeGrafter"/>
</dbReference>
<feature type="compositionally biased region" description="Basic residues" evidence="7">
    <location>
        <begin position="386"/>
        <end position="409"/>
    </location>
</feature>
<dbReference type="InterPro" id="IPR011009">
    <property type="entry name" value="Kinase-like_dom_sf"/>
</dbReference>
<feature type="compositionally biased region" description="Low complexity" evidence="7">
    <location>
        <begin position="412"/>
        <end position="422"/>
    </location>
</feature>
<dbReference type="PANTHER" id="PTHR24058">
    <property type="entry name" value="DUAL SPECIFICITY PROTEIN KINASE"/>
    <property type="match status" value="1"/>
</dbReference>
<dbReference type="Gene3D" id="3.30.200.20">
    <property type="entry name" value="Phosphorylase Kinase, domain 1"/>
    <property type="match status" value="1"/>
</dbReference>
<keyword evidence="9" id="KW-0238">DNA-binding</keyword>
<dbReference type="PROSITE" id="PS00108">
    <property type="entry name" value="PROTEIN_KINASE_ST"/>
    <property type="match status" value="1"/>
</dbReference>
<dbReference type="Pfam" id="PF00069">
    <property type="entry name" value="Pkinase"/>
    <property type="match status" value="1"/>
</dbReference>
<keyword evidence="5 6" id="KW-0067">ATP-binding</keyword>
<dbReference type="GO" id="GO:0003677">
    <property type="term" value="F:DNA binding"/>
    <property type="evidence" value="ECO:0007669"/>
    <property type="project" value="UniProtKB-KW"/>
</dbReference>
<evidence type="ECO:0000256" key="6">
    <source>
        <dbReference type="PROSITE-ProRule" id="PRU10141"/>
    </source>
</evidence>
<organism evidence="9 10">
    <name type="scientific">Dissostichus eleginoides</name>
    <name type="common">Patagonian toothfish</name>
    <name type="synonym">Dissostichus amissus</name>
    <dbReference type="NCBI Taxonomy" id="100907"/>
    <lineage>
        <taxon>Eukaryota</taxon>
        <taxon>Metazoa</taxon>
        <taxon>Chordata</taxon>
        <taxon>Craniata</taxon>
        <taxon>Vertebrata</taxon>
        <taxon>Euteleostomi</taxon>
        <taxon>Actinopterygii</taxon>
        <taxon>Neopterygii</taxon>
        <taxon>Teleostei</taxon>
        <taxon>Neoteleostei</taxon>
        <taxon>Acanthomorphata</taxon>
        <taxon>Eupercaria</taxon>
        <taxon>Perciformes</taxon>
        <taxon>Notothenioidei</taxon>
        <taxon>Nototheniidae</taxon>
        <taxon>Dissostichus</taxon>
    </lineage>
</organism>
<dbReference type="InterPro" id="IPR050494">
    <property type="entry name" value="Ser_Thr_dual-spec_kinase"/>
</dbReference>
<evidence type="ECO:0000256" key="2">
    <source>
        <dbReference type="ARBA" id="ARBA00022679"/>
    </source>
</evidence>
<feature type="region of interest" description="Disordered" evidence="7">
    <location>
        <begin position="344"/>
        <end position="431"/>
    </location>
</feature>
<dbReference type="InterPro" id="IPR000719">
    <property type="entry name" value="Prot_kinase_dom"/>
</dbReference>
<dbReference type="PROSITE" id="PS00107">
    <property type="entry name" value="PROTEIN_KINASE_ATP"/>
    <property type="match status" value="1"/>
</dbReference>
<comment type="caution">
    <text evidence="9">The sequence shown here is derived from an EMBL/GenBank/DDBJ whole genome shotgun (WGS) entry which is preliminary data.</text>
</comment>
<feature type="binding site" evidence="6">
    <location>
        <position position="32"/>
    </location>
    <ligand>
        <name>ATP</name>
        <dbReference type="ChEBI" id="CHEBI:30616"/>
    </ligand>
</feature>
<dbReference type="GO" id="GO:0004713">
    <property type="term" value="F:protein tyrosine kinase activity"/>
    <property type="evidence" value="ECO:0007669"/>
    <property type="project" value="TreeGrafter"/>
</dbReference>
<dbReference type="Proteomes" id="UP001228049">
    <property type="component" value="Unassembled WGS sequence"/>
</dbReference>
<feature type="domain" description="Protein kinase" evidence="8">
    <location>
        <begin position="3"/>
        <end position="323"/>
    </location>
</feature>